<dbReference type="InterPro" id="IPR036910">
    <property type="entry name" value="HMG_box_dom_sf"/>
</dbReference>
<dbReference type="SUPFAM" id="SSF47095">
    <property type="entry name" value="HMG-box"/>
    <property type="match status" value="1"/>
</dbReference>
<protein>
    <submittedName>
        <fullName evidence="6">Transcriptional regulator family: HMG</fullName>
    </submittedName>
</protein>
<reference evidence="6 7" key="1">
    <citation type="journal article" date="2024" name="Microbiol. Resour. Announc.">
        <title>Genome annotations for the ascomycete fungi Trichoderma harzianum, Trichoderma aggressivum, and Purpureocillium lilacinum.</title>
        <authorList>
            <person name="Beijen E.P.W."/>
            <person name="Ohm R.A."/>
        </authorList>
    </citation>
    <scope>NUCLEOTIDE SEQUENCE [LARGE SCALE GENOMIC DNA]</scope>
    <source>
        <strain evidence="6 7">CBS 150709</strain>
    </source>
</reference>
<keyword evidence="7" id="KW-1185">Reference proteome</keyword>
<feature type="domain" description="HMG box" evidence="5">
    <location>
        <begin position="124"/>
        <end position="192"/>
    </location>
</feature>
<evidence type="ECO:0000313" key="6">
    <source>
        <dbReference type="EMBL" id="KAK4088364.1"/>
    </source>
</evidence>
<dbReference type="CDD" id="cd01389">
    <property type="entry name" value="HMG-box_ROX1-like"/>
    <property type="match status" value="1"/>
</dbReference>
<comment type="caution">
    <text evidence="6">The sequence shown here is derived from an EMBL/GenBank/DDBJ whole genome shotgun (WGS) entry which is preliminary data.</text>
</comment>
<feature type="compositionally biased region" description="Basic residues" evidence="4">
    <location>
        <begin position="194"/>
        <end position="208"/>
    </location>
</feature>
<keyword evidence="2" id="KW-0804">Transcription</keyword>
<evidence type="ECO:0000259" key="5">
    <source>
        <dbReference type="PROSITE" id="PS50118"/>
    </source>
</evidence>
<name>A0ABR0BW92_PURLI</name>
<feature type="compositionally biased region" description="Low complexity" evidence="4">
    <location>
        <begin position="216"/>
        <end position="241"/>
    </location>
</feature>
<evidence type="ECO:0000256" key="2">
    <source>
        <dbReference type="ARBA" id="ARBA00023163"/>
    </source>
</evidence>
<dbReference type="InterPro" id="IPR009071">
    <property type="entry name" value="HMG_box_dom"/>
</dbReference>
<evidence type="ECO:0000313" key="7">
    <source>
        <dbReference type="Proteomes" id="UP001287286"/>
    </source>
</evidence>
<dbReference type="Pfam" id="PF00505">
    <property type="entry name" value="HMG_box"/>
    <property type="match status" value="1"/>
</dbReference>
<dbReference type="PANTHER" id="PTHR10270:SF161">
    <property type="entry name" value="SEX-DETERMINING REGION Y PROTEIN"/>
    <property type="match status" value="1"/>
</dbReference>
<keyword evidence="3" id="KW-0539">Nucleus</keyword>
<dbReference type="InterPro" id="IPR050140">
    <property type="entry name" value="SRY-related_HMG-box_TF-like"/>
</dbReference>
<feature type="DNA-binding region" description="HMG box" evidence="3">
    <location>
        <begin position="124"/>
        <end position="192"/>
    </location>
</feature>
<keyword evidence="1 3" id="KW-0238">DNA-binding</keyword>
<gene>
    <name evidence="6" type="ORF">Purlil1_7243</name>
</gene>
<evidence type="ECO:0000256" key="3">
    <source>
        <dbReference type="PROSITE-ProRule" id="PRU00267"/>
    </source>
</evidence>
<accession>A0ABR0BW92</accession>
<proteinExistence type="predicted"/>
<organism evidence="6 7">
    <name type="scientific">Purpureocillium lilacinum</name>
    <name type="common">Paecilomyces lilacinus</name>
    <dbReference type="NCBI Taxonomy" id="33203"/>
    <lineage>
        <taxon>Eukaryota</taxon>
        <taxon>Fungi</taxon>
        <taxon>Dikarya</taxon>
        <taxon>Ascomycota</taxon>
        <taxon>Pezizomycotina</taxon>
        <taxon>Sordariomycetes</taxon>
        <taxon>Hypocreomycetidae</taxon>
        <taxon>Hypocreales</taxon>
        <taxon>Ophiocordycipitaceae</taxon>
        <taxon>Purpureocillium</taxon>
    </lineage>
</organism>
<dbReference type="Gene3D" id="1.10.30.10">
    <property type="entry name" value="High mobility group box domain"/>
    <property type="match status" value="1"/>
</dbReference>
<sequence>MAAPAPIGVITEKVQKIWSALELQVSPFCQVLVLPGITFRELDATAKKFIAGKFMDHARESVLYVIDGTGNDRVFLGAPRHFVAGGGTILCAPGNNLFWVRKNQPQTMTATLISPPTPPKHVKIPRPPNAYILYRKERHHLVKAANPGITNNEISQILGKAWNGETEEIRKKYKDLSLQVKQALLEKHPDYQYRPRRPSERRRRRRSTHASSHLRGAGNAHAASSPGSPSADSPADSNDDV</sequence>
<dbReference type="Proteomes" id="UP001287286">
    <property type="component" value="Unassembled WGS sequence"/>
</dbReference>
<evidence type="ECO:0000256" key="1">
    <source>
        <dbReference type="ARBA" id="ARBA00023125"/>
    </source>
</evidence>
<dbReference type="EMBL" id="JAWRVI010000025">
    <property type="protein sequence ID" value="KAK4088364.1"/>
    <property type="molecule type" value="Genomic_DNA"/>
</dbReference>
<dbReference type="SMART" id="SM00398">
    <property type="entry name" value="HMG"/>
    <property type="match status" value="1"/>
</dbReference>
<dbReference type="PROSITE" id="PS50118">
    <property type="entry name" value="HMG_BOX_2"/>
    <property type="match status" value="1"/>
</dbReference>
<dbReference type="PANTHER" id="PTHR10270">
    <property type="entry name" value="SOX TRANSCRIPTION FACTOR"/>
    <property type="match status" value="1"/>
</dbReference>
<feature type="region of interest" description="Disordered" evidence="4">
    <location>
        <begin position="187"/>
        <end position="241"/>
    </location>
</feature>
<evidence type="ECO:0000256" key="4">
    <source>
        <dbReference type="SAM" id="MobiDB-lite"/>
    </source>
</evidence>